<gene>
    <name evidence="2" type="ORF">JF290_04790</name>
</gene>
<keyword evidence="1" id="KW-1133">Transmembrane helix</keyword>
<comment type="caution">
    <text evidence="2">The sequence shown here is derived from an EMBL/GenBank/DDBJ whole genome shotgun (WGS) entry which is preliminary data.</text>
</comment>
<dbReference type="Gene3D" id="1.10.3730.20">
    <property type="match status" value="1"/>
</dbReference>
<organism evidence="2 3">
    <name type="scientific">Sedimentitalea arenosa</name>
    <dbReference type="NCBI Taxonomy" id="2798803"/>
    <lineage>
        <taxon>Bacteria</taxon>
        <taxon>Pseudomonadati</taxon>
        <taxon>Pseudomonadota</taxon>
        <taxon>Alphaproteobacteria</taxon>
        <taxon>Rhodobacterales</taxon>
        <taxon>Paracoccaceae</taxon>
        <taxon>Sedimentitalea</taxon>
    </lineage>
</organism>
<name>A0A8J7INA5_9RHOB</name>
<sequence length="111" mass="11749">MTSVLFGFGFSLFTAIVVIYGDYLIKIAADGSAVGTRLLVIGCLLYACSAVLWYVSLLHITLAQAGVAFSMFTLIALATLGAVVFDEPLQRREIAGIGCALLAMVLMVRVA</sequence>
<evidence type="ECO:0000313" key="3">
    <source>
        <dbReference type="Proteomes" id="UP000619079"/>
    </source>
</evidence>
<dbReference type="SUPFAM" id="SSF103481">
    <property type="entry name" value="Multidrug resistance efflux transporter EmrE"/>
    <property type="match status" value="1"/>
</dbReference>
<keyword evidence="1" id="KW-0472">Membrane</keyword>
<proteinExistence type="predicted"/>
<evidence type="ECO:0000256" key="1">
    <source>
        <dbReference type="SAM" id="Phobius"/>
    </source>
</evidence>
<keyword evidence="3" id="KW-1185">Reference proteome</keyword>
<dbReference type="Proteomes" id="UP000619079">
    <property type="component" value="Unassembled WGS sequence"/>
</dbReference>
<evidence type="ECO:0000313" key="2">
    <source>
        <dbReference type="EMBL" id="MBJ6370831.1"/>
    </source>
</evidence>
<dbReference type="InterPro" id="IPR037185">
    <property type="entry name" value="EmrE-like"/>
</dbReference>
<evidence type="ECO:0008006" key="4">
    <source>
        <dbReference type="Google" id="ProtNLM"/>
    </source>
</evidence>
<dbReference type="AlphaFoldDB" id="A0A8J7INA5"/>
<feature type="transmembrane region" description="Helical" evidence="1">
    <location>
        <begin position="6"/>
        <end position="25"/>
    </location>
</feature>
<dbReference type="RefSeq" id="WP_199023635.1">
    <property type="nucleotide sequence ID" value="NZ_JAELVR010000003.1"/>
</dbReference>
<dbReference type="EMBL" id="JAELVR010000003">
    <property type="protein sequence ID" value="MBJ6370831.1"/>
    <property type="molecule type" value="Genomic_DNA"/>
</dbReference>
<reference evidence="2" key="1">
    <citation type="submission" date="2020-12" db="EMBL/GenBank/DDBJ databases">
        <title>Sedimentitalea sp. nov., isolated from sand in Incheon.</title>
        <authorList>
            <person name="Kim W."/>
        </authorList>
    </citation>
    <scope>NUCLEOTIDE SEQUENCE</scope>
    <source>
        <strain evidence="2">CAU 1593</strain>
    </source>
</reference>
<accession>A0A8J7INA5</accession>
<keyword evidence="1" id="KW-0812">Transmembrane</keyword>
<feature type="transmembrane region" description="Helical" evidence="1">
    <location>
        <begin position="37"/>
        <end position="56"/>
    </location>
</feature>
<feature type="transmembrane region" description="Helical" evidence="1">
    <location>
        <begin position="62"/>
        <end position="85"/>
    </location>
</feature>
<protein>
    <recommendedName>
        <fullName evidence="4">EamA domain-containing protein</fullName>
    </recommendedName>
</protein>